<evidence type="ECO:0000259" key="2">
    <source>
        <dbReference type="Pfam" id="PF13592"/>
    </source>
</evidence>
<gene>
    <name evidence="3" type="ORF">D0511_05645</name>
</gene>
<feature type="region of interest" description="Disordered" evidence="1">
    <location>
        <begin position="61"/>
        <end position="92"/>
    </location>
</feature>
<name>A0AAD0RHA1_PSEO7</name>
<evidence type="ECO:0000313" key="4">
    <source>
        <dbReference type="Proteomes" id="UP000258102"/>
    </source>
</evidence>
<dbReference type="Proteomes" id="UP000258102">
    <property type="component" value="Chromosome 1"/>
</dbReference>
<proteinExistence type="predicted"/>
<dbReference type="AlphaFoldDB" id="A0AAD0RHA1"/>
<dbReference type="InterPro" id="IPR025959">
    <property type="entry name" value="Winged_HTH_dom"/>
</dbReference>
<sequence>MRSRHNCSNILKNTVEIDNGCRLTGYRIKQYIEDGFNVSYHPNAIYKLSKNLGFSWITSRSRHPKQSEQVQQGFKKTANGIDQNDPAIYQSE</sequence>
<dbReference type="Pfam" id="PF13592">
    <property type="entry name" value="HTH_33"/>
    <property type="match status" value="1"/>
</dbReference>
<protein>
    <submittedName>
        <fullName evidence="3">Winged helix-turn-helix domain-containing protein</fullName>
    </submittedName>
</protein>
<dbReference type="KEGG" id="ppis:B1L02_12085"/>
<evidence type="ECO:0000313" key="3">
    <source>
        <dbReference type="EMBL" id="AXR01614.1"/>
    </source>
</evidence>
<organism evidence="3 4">
    <name type="scientific">Pseudoalteromonas piscicida</name>
    <dbReference type="NCBI Taxonomy" id="43662"/>
    <lineage>
        <taxon>Bacteria</taxon>
        <taxon>Pseudomonadati</taxon>
        <taxon>Pseudomonadota</taxon>
        <taxon>Gammaproteobacteria</taxon>
        <taxon>Alteromonadales</taxon>
        <taxon>Pseudoalteromonadaceae</taxon>
        <taxon>Pseudoalteromonas</taxon>
    </lineage>
</organism>
<accession>A0AAD0RHA1</accession>
<reference evidence="3 4" key="1">
    <citation type="submission" date="2018-08" db="EMBL/GenBank/DDBJ databases">
        <title>Whole Genome Sequences of Two Pseudoalteromonas piscicida Strains, DE1-A and DE2-A, which Exhibit Strong Antibacterial Activity against Vibrio vulnificus.</title>
        <authorList>
            <person name="Richards G.P."/>
            <person name="Needleman D.S."/>
            <person name="Watson M.A."/>
            <person name="Polson S.W."/>
        </authorList>
    </citation>
    <scope>NUCLEOTIDE SEQUENCE [LARGE SCALE GENOMIC DNA]</scope>
    <source>
        <strain evidence="3 4">DE2-A</strain>
    </source>
</reference>
<feature type="domain" description="Winged helix-turn helix" evidence="2">
    <location>
        <begin position="21"/>
        <end position="77"/>
    </location>
</feature>
<evidence type="ECO:0000256" key="1">
    <source>
        <dbReference type="SAM" id="MobiDB-lite"/>
    </source>
</evidence>
<dbReference type="EMBL" id="CP031761">
    <property type="protein sequence ID" value="AXR01614.1"/>
    <property type="molecule type" value="Genomic_DNA"/>
</dbReference>